<keyword evidence="2" id="KW-1185">Reference proteome</keyword>
<protein>
    <submittedName>
        <fullName evidence="1">Uncharacterized protein</fullName>
    </submittedName>
</protein>
<accession>A0ACC0VLC6</accession>
<proteinExistence type="predicted"/>
<reference evidence="1 2" key="1">
    <citation type="journal article" date="2022" name="bioRxiv">
        <title>The genome of the oomycete Peronosclerospora sorghi, a cosmopolitan pathogen of maize and sorghum, is inflated with dispersed pseudogenes.</title>
        <authorList>
            <person name="Fletcher K."/>
            <person name="Martin F."/>
            <person name="Isakeit T."/>
            <person name="Cavanaugh K."/>
            <person name="Magill C."/>
            <person name="Michelmore R."/>
        </authorList>
    </citation>
    <scope>NUCLEOTIDE SEQUENCE [LARGE SCALE GENOMIC DNA]</scope>
    <source>
        <strain evidence="1">P6</strain>
    </source>
</reference>
<dbReference type="EMBL" id="CM047587">
    <property type="protein sequence ID" value="KAI9907282.1"/>
    <property type="molecule type" value="Genomic_DNA"/>
</dbReference>
<name>A0ACC0VLC6_9STRA</name>
<gene>
    <name evidence="1" type="ORF">PsorP6_004058</name>
</gene>
<sequence>MQLSFSAITTNGRDGNLGIYSVVSIANGGKRFHPNSTNYRRILCDNRSSKSGIVYTYGGKIDYIKLRAALEKQAATQFGDCWFFDHSRSAQQLNPGLTGEYHMLKFAPPDGPQVLSPMSYLRRRCLIGIDHIYLLLNTDSSKSACFP</sequence>
<organism evidence="1 2">
    <name type="scientific">Peronosclerospora sorghi</name>
    <dbReference type="NCBI Taxonomy" id="230839"/>
    <lineage>
        <taxon>Eukaryota</taxon>
        <taxon>Sar</taxon>
        <taxon>Stramenopiles</taxon>
        <taxon>Oomycota</taxon>
        <taxon>Peronosporomycetes</taxon>
        <taxon>Peronosporales</taxon>
        <taxon>Peronosporaceae</taxon>
        <taxon>Peronosclerospora</taxon>
    </lineage>
</organism>
<evidence type="ECO:0000313" key="2">
    <source>
        <dbReference type="Proteomes" id="UP001163321"/>
    </source>
</evidence>
<evidence type="ECO:0000313" key="1">
    <source>
        <dbReference type="EMBL" id="KAI9907282.1"/>
    </source>
</evidence>
<comment type="caution">
    <text evidence="1">The sequence shown here is derived from an EMBL/GenBank/DDBJ whole genome shotgun (WGS) entry which is preliminary data.</text>
</comment>
<dbReference type="Proteomes" id="UP001163321">
    <property type="component" value="Chromosome 8"/>
</dbReference>